<evidence type="ECO:0000313" key="2">
    <source>
        <dbReference type="Proteomes" id="UP000694920"/>
    </source>
</evidence>
<feature type="compositionally biased region" description="Basic and acidic residues" evidence="1">
    <location>
        <begin position="446"/>
        <end position="461"/>
    </location>
</feature>
<feature type="compositionally biased region" description="Polar residues" evidence="1">
    <location>
        <begin position="994"/>
        <end position="1007"/>
    </location>
</feature>
<feature type="compositionally biased region" description="Basic and acidic residues" evidence="1">
    <location>
        <begin position="175"/>
        <end position="208"/>
    </location>
</feature>
<dbReference type="AlphaFoldDB" id="A0AAJ7BU33"/>
<feature type="compositionally biased region" description="Basic and acidic residues" evidence="1">
    <location>
        <begin position="502"/>
        <end position="511"/>
    </location>
</feature>
<feature type="compositionally biased region" description="Polar residues" evidence="1">
    <location>
        <begin position="927"/>
        <end position="948"/>
    </location>
</feature>
<evidence type="ECO:0000313" key="4">
    <source>
        <dbReference type="RefSeq" id="XP_024940317.1"/>
    </source>
</evidence>
<evidence type="ECO:0000313" key="3">
    <source>
        <dbReference type="RefSeq" id="XP_015594295.1"/>
    </source>
</evidence>
<feature type="compositionally biased region" description="Acidic residues" evidence="1">
    <location>
        <begin position="109"/>
        <end position="141"/>
    </location>
</feature>
<keyword evidence="2" id="KW-1185">Reference proteome</keyword>
<feature type="compositionally biased region" description="Basic and acidic residues" evidence="1">
    <location>
        <begin position="92"/>
        <end position="108"/>
    </location>
</feature>
<feature type="compositionally biased region" description="Polar residues" evidence="1">
    <location>
        <begin position="512"/>
        <end position="526"/>
    </location>
</feature>
<sequence length="1065" mass="118683">MMAGTSVSVGGAGMLRTRRRDVSIKPNRRLDRKSSRGMIYENEELRLRTININAEVEQGQNDIKKLRKENEQLRREIWSLRDEYDKLEEILKHQKSREGSEEYEKRSDEDEVSYSDYSDEEDEVDNQEENEEQEEQEEQLENAENQKISTEKMNSSLHRLHVDFDDLSVVDEEEELRKDKDRKEAAGPDDSRALKDPGKSDQTRDKVQDGFSYFSTPYDSRSDTLSGSGQNYYSECPFVFPNPNDANYPKMLPMDNPTLLMSPCARVYSGPLTPLPSLEAAGLGSVSPIFGPGDHAIGHSQLPIRNPPIGWENSVVKTGTAGNRFQGSIPVGQTSGAAATLNLSNGQSLSSSGVSADGSLGTRSQSLQRSFMRQETAFPSPAGNNVYENYTGSFSGASSQRRNVPLKQPVEYLGEGSQDTATMGLSSGEAFLRSERDFGRGMLVHREEESKTDKMTSKENTENSMNLNQEGVEKKMSEASTLPMSERPKHFFAPLSSKLKMHQSDEGKASEDSPQSASKLFGTAYSSSSDNTCSTVVSRNRYLGKKGSADIYVNGAFPVGNSPTDRNEERSFLSTENFLLEDPRNMSRQSSSNALVKSLSCQDLSSDPQNIPFAEKLRIFDGDGKGQKLTKSDNTLDASSNASKPFRSQLNVTLKLPRMNLPPSPETPEIPKLPTIDYRLFSNPFLRDFEQSSSNYANLGYQCPVTRPLSIQVNENGYNRLNGNSNYSNPIVTQPPNQPGDLEGDYCRIRGLGRTEEQRLLMATNQPRDNRMTSSTKAQDYQVTSFEGPNPHTLLPPLKPFDRLPTPNPILQNQLLYQNLPVLPKVPTIFGQGVMTSSMMNRMWNYDPIATKVPAQTQTSIDGDSQKEDLEVCKNVKSPEPENTSQPSSPTTLRRRKTLRKDRSTSVKDKRPLSPAAQRRRERLRKQSSVTSSEVPDSPQKSSQKSRNLSLSTTTTSEQQDKNESRSSSSGQDSPKKDQTRRVSIYFNAKKRSSLSSVKTHRSGSLDNSKDRYLTRADTLDGTTTNSERERTNSVSSRETIAKGRKMSTSSGKVPWCACWGNGCI</sequence>
<feature type="compositionally biased region" description="Acidic residues" evidence="1">
    <location>
        <begin position="165"/>
        <end position="174"/>
    </location>
</feature>
<dbReference type="KEGG" id="ccin:107267292"/>
<feature type="region of interest" description="Disordered" evidence="1">
    <location>
        <begin position="92"/>
        <end position="226"/>
    </location>
</feature>
<feature type="compositionally biased region" description="Polar residues" evidence="1">
    <location>
        <begin position="147"/>
        <end position="157"/>
    </location>
</feature>
<proteinExistence type="predicted"/>
<dbReference type="RefSeq" id="XP_024940317.1">
    <property type="nucleotide sequence ID" value="XM_025084549.1"/>
</dbReference>
<feature type="region of interest" description="Disordered" evidence="1">
    <location>
        <begin position="346"/>
        <end position="367"/>
    </location>
</feature>
<feature type="compositionally biased region" description="Polar residues" evidence="1">
    <location>
        <begin position="213"/>
        <end position="226"/>
    </location>
</feature>
<feature type="compositionally biased region" description="Low complexity" evidence="1">
    <location>
        <begin position="346"/>
        <end position="361"/>
    </location>
</feature>
<dbReference type="Proteomes" id="UP000694920">
    <property type="component" value="Unplaced"/>
</dbReference>
<feature type="region of interest" description="Disordered" evidence="1">
    <location>
        <begin position="1"/>
        <end position="35"/>
    </location>
</feature>
<feature type="compositionally biased region" description="Basic and acidic residues" evidence="1">
    <location>
        <begin position="901"/>
        <end position="912"/>
    </location>
</feature>
<reference evidence="3 4" key="1">
    <citation type="submission" date="2025-04" db="UniProtKB">
        <authorList>
            <consortium name="RefSeq"/>
        </authorList>
    </citation>
    <scope>IDENTIFICATION</scope>
</reference>
<gene>
    <name evidence="3 4" type="primary">LOC107267292</name>
</gene>
<feature type="compositionally biased region" description="Polar residues" evidence="1">
    <location>
        <begin position="632"/>
        <end position="644"/>
    </location>
</feature>
<organism evidence="2 3">
    <name type="scientific">Cephus cinctus</name>
    <name type="common">Wheat stem sawfly</name>
    <dbReference type="NCBI Taxonomy" id="211228"/>
    <lineage>
        <taxon>Eukaryota</taxon>
        <taxon>Metazoa</taxon>
        <taxon>Ecdysozoa</taxon>
        <taxon>Arthropoda</taxon>
        <taxon>Hexapoda</taxon>
        <taxon>Insecta</taxon>
        <taxon>Pterygota</taxon>
        <taxon>Neoptera</taxon>
        <taxon>Endopterygota</taxon>
        <taxon>Hymenoptera</taxon>
        <taxon>Cephoidea</taxon>
        <taxon>Cephidae</taxon>
        <taxon>Cephus</taxon>
    </lineage>
</organism>
<feature type="region of interest" description="Disordered" evidence="1">
    <location>
        <begin position="875"/>
        <end position="1047"/>
    </location>
</feature>
<name>A0AAJ7BU33_CEPCN</name>
<feature type="compositionally biased region" description="Basic and acidic residues" evidence="1">
    <location>
        <begin position="1008"/>
        <end position="1019"/>
    </location>
</feature>
<feature type="region of interest" description="Disordered" evidence="1">
    <location>
        <begin position="500"/>
        <end position="526"/>
    </location>
</feature>
<dbReference type="RefSeq" id="XP_015594295.1">
    <property type="nucleotide sequence ID" value="XM_015738809.2"/>
</dbReference>
<accession>A0AAJ7BU33</accession>
<feature type="region of interest" description="Disordered" evidence="1">
    <location>
        <begin position="624"/>
        <end position="644"/>
    </location>
</feature>
<dbReference type="GeneID" id="107267292"/>
<feature type="region of interest" description="Disordered" evidence="1">
    <location>
        <begin position="446"/>
        <end position="487"/>
    </location>
</feature>
<evidence type="ECO:0000256" key="1">
    <source>
        <dbReference type="SAM" id="MobiDB-lite"/>
    </source>
</evidence>
<feature type="compositionally biased region" description="Basic and acidic residues" evidence="1">
    <location>
        <begin position="20"/>
        <end position="34"/>
    </location>
</feature>
<protein>
    <submittedName>
        <fullName evidence="3 4">Uncharacterized protein LOC107267292 isoform X1</fullName>
    </submittedName>
</protein>